<name>A0A9D4A8G4_9ROSI</name>
<protein>
    <submittedName>
        <fullName evidence="1">Uncharacterized protein</fullName>
    </submittedName>
</protein>
<gene>
    <name evidence="1" type="ORF">J1N35_014006</name>
</gene>
<proteinExistence type="predicted"/>
<reference evidence="1 2" key="1">
    <citation type="journal article" date="2021" name="Plant Biotechnol. J.">
        <title>Multi-omics assisted identification of the key and species-specific regulatory components of drought-tolerant mechanisms in Gossypium stocksii.</title>
        <authorList>
            <person name="Yu D."/>
            <person name="Ke L."/>
            <person name="Zhang D."/>
            <person name="Wu Y."/>
            <person name="Sun Y."/>
            <person name="Mei J."/>
            <person name="Sun J."/>
            <person name="Sun Y."/>
        </authorList>
    </citation>
    <scope>NUCLEOTIDE SEQUENCE [LARGE SCALE GENOMIC DNA]</scope>
    <source>
        <strain evidence="2">cv. E1</strain>
        <tissue evidence="1">Leaf</tissue>
    </source>
</reference>
<dbReference type="Proteomes" id="UP000828251">
    <property type="component" value="Unassembled WGS sequence"/>
</dbReference>
<evidence type="ECO:0000313" key="1">
    <source>
        <dbReference type="EMBL" id="KAH1097085.1"/>
    </source>
</evidence>
<evidence type="ECO:0000313" key="2">
    <source>
        <dbReference type="Proteomes" id="UP000828251"/>
    </source>
</evidence>
<accession>A0A9D4A8G4</accession>
<sequence>MVWDFLPGCGRVTASNIGLSRQIAVDQSSQGSDAQEFLVLYLIRCVIGYYACWSAKESKGLYAVNDGFVPRILSKA</sequence>
<keyword evidence="2" id="KW-1185">Reference proteome</keyword>
<dbReference type="AlphaFoldDB" id="A0A9D4A8G4"/>
<comment type="caution">
    <text evidence="1">The sequence shown here is derived from an EMBL/GenBank/DDBJ whole genome shotgun (WGS) entry which is preliminary data.</text>
</comment>
<dbReference type="EMBL" id="JAIQCV010000005">
    <property type="protein sequence ID" value="KAH1097085.1"/>
    <property type="molecule type" value="Genomic_DNA"/>
</dbReference>
<organism evidence="1 2">
    <name type="scientific">Gossypium stocksii</name>
    <dbReference type="NCBI Taxonomy" id="47602"/>
    <lineage>
        <taxon>Eukaryota</taxon>
        <taxon>Viridiplantae</taxon>
        <taxon>Streptophyta</taxon>
        <taxon>Embryophyta</taxon>
        <taxon>Tracheophyta</taxon>
        <taxon>Spermatophyta</taxon>
        <taxon>Magnoliopsida</taxon>
        <taxon>eudicotyledons</taxon>
        <taxon>Gunneridae</taxon>
        <taxon>Pentapetalae</taxon>
        <taxon>rosids</taxon>
        <taxon>malvids</taxon>
        <taxon>Malvales</taxon>
        <taxon>Malvaceae</taxon>
        <taxon>Malvoideae</taxon>
        <taxon>Gossypium</taxon>
    </lineage>
</organism>